<evidence type="ECO:0000313" key="2">
    <source>
        <dbReference type="EMBL" id="OGE77818.1"/>
    </source>
</evidence>
<accession>A0A1F5NJM2</accession>
<protein>
    <submittedName>
        <fullName evidence="2">Uncharacterized protein</fullName>
    </submittedName>
</protein>
<gene>
    <name evidence="2" type="ORF">A2751_02100</name>
</gene>
<name>A0A1F5NJM2_9BACT</name>
<feature type="transmembrane region" description="Helical" evidence="1">
    <location>
        <begin position="44"/>
        <end position="65"/>
    </location>
</feature>
<dbReference type="Proteomes" id="UP000176864">
    <property type="component" value="Unassembled WGS sequence"/>
</dbReference>
<dbReference type="STRING" id="1817824.A2751_02100"/>
<sequence>MKKVVWLPGRIDRIAGCFFAVVLAVLAVIAAVSLNDSRSALDSIVRTGLVVALSILALVLFMENFKPRSQRNLRR</sequence>
<reference evidence="2 3" key="1">
    <citation type="journal article" date="2016" name="Nat. Commun.">
        <title>Thousands of microbial genomes shed light on interconnected biogeochemical processes in an aquifer system.</title>
        <authorList>
            <person name="Anantharaman K."/>
            <person name="Brown C.T."/>
            <person name="Hug L.A."/>
            <person name="Sharon I."/>
            <person name="Castelle C.J."/>
            <person name="Probst A.J."/>
            <person name="Thomas B.C."/>
            <person name="Singh A."/>
            <person name="Wilkins M.J."/>
            <person name="Karaoz U."/>
            <person name="Brodie E.L."/>
            <person name="Williams K.H."/>
            <person name="Hubbard S.S."/>
            <person name="Banfield J.F."/>
        </authorList>
    </citation>
    <scope>NUCLEOTIDE SEQUENCE [LARGE SCALE GENOMIC DNA]</scope>
</reference>
<organism evidence="2 3">
    <name type="scientific">Candidatus Doudnabacteria bacterium RIFCSPHIGHO2_01_FULL_46_14</name>
    <dbReference type="NCBI Taxonomy" id="1817824"/>
    <lineage>
        <taxon>Bacteria</taxon>
        <taxon>Candidatus Doudnaibacteriota</taxon>
    </lineage>
</organism>
<keyword evidence="1" id="KW-1133">Transmembrane helix</keyword>
<keyword evidence="1" id="KW-0472">Membrane</keyword>
<dbReference type="EMBL" id="MFEK01000016">
    <property type="protein sequence ID" value="OGE77818.1"/>
    <property type="molecule type" value="Genomic_DNA"/>
</dbReference>
<evidence type="ECO:0000256" key="1">
    <source>
        <dbReference type="SAM" id="Phobius"/>
    </source>
</evidence>
<evidence type="ECO:0000313" key="3">
    <source>
        <dbReference type="Proteomes" id="UP000176864"/>
    </source>
</evidence>
<keyword evidence="1" id="KW-0812">Transmembrane</keyword>
<comment type="caution">
    <text evidence="2">The sequence shown here is derived from an EMBL/GenBank/DDBJ whole genome shotgun (WGS) entry which is preliminary data.</text>
</comment>
<dbReference type="AlphaFoldDB" id="A0A1F5NJM2"/>
<feature type="transmembrane region" description="Helical" evidence="1">
    <location>
        <begin position="12"/>
        <end position="32"/>
    </location>
</feature>
<proteinExistence type="predicted"/>